<dbReference type="Gene3D" id="3.10.450.50">
    <property type="match status" value="1"/>
</dbReference>
<dbReference type="EMBL" id="JAFFZM010000037">
    <property type="protein sequence ID" value="MBO8203255.1"/>
    <property type="molecule type" value="Genomic_DNA"/>
</dbReference>
<comment type="caution">
    <text evidence="3">The sequence shown here is derived from an EMBL/GenBank/DDBJ whole genome shotgun (WGS) entry which is preliminary data.</text>
</comment>
<evidence type="ECO:0000256" key="1">
    <source>
        <dbReference type="SAM" id="MobiDB-lite"/>
    </source>
</evidence>
<feature type="compositionally biased region" description="Low complexity" evidence="1">
    <location>
        <begin position="7"/>
        <end position="20"/>
    </location>
</feature>
<protein>
    <submittedName>
        <fullName evidence="3">SgcJ/EcaC family oxidoreductase</fullName>
    </submittedName>
</protein>
<dbReference type="InterPro" id="IPR011944">
    <property type="entry name" value="Steroid_delta5-4_isomerase"/>
</dbReference>
<evidence type="ECO:0000259" key="2">
    <source>
        <dbReference type="Pfam" id="PF14534"/>
    </source>
</evidence>
<feature type="region of interest" description="Disordered" evidence="1">
    <location>
        <begin position="1"/>
        <end position="20"/>
    </location>
</feature>
<feature type="domain" description="DUF4440" evidence="2">
    <location>
        <begin position="37"/>
        <end position="136"/>
    </location>
</feature>
<dbReference type="NCBIfam" id="TIGR02246">
    <property type="entry name" value="SgcJ/EcaC family oxidoreductase"/>
    <property type="match status" value="1"/>
</dbReference>
<evidence type="ECO:0000313" key="3">
    <source>
        <dbReference type="EMBL" id="MBO8203255.1"/>
    </source>
</evidence>
<reference evidence="3 4" key="1">
    <citation type="submission" date="2021-02" db="EMBL/GenBank/DDBJ databases">
        <title>Streptomyces spirodelae sp. nov., isolated from duckweed.</title>
        <authorList>
            <person name="Saimee Y."/>
            <person name="Duangmal K."/>
        </authorList>
    </citation>
    <scope>NUCLEOTIDE SEQUENCE [LARGE SCALE GENOMIC DNA]</scope>
    <source>
        <strain evidence="3 4">DSM 42105</strain>
    </source>
</reference>
<sequence length="144" mass="15002">MHSQNSTTGTTGATATTDPAPLPVARRAADVPAVFAARFNTGQPRAVAEMYEPEAVFVSPDGTVADSPEAIARANADFLALGLPITVRPRHVHVAGDTALLVVDWEIAGTASDGRPTHLTGTATDVARRGSDGTWRYVIDRPAG</sequence>
<dbReference type="GeneID" id="96263632"/>
<accession>A0ABS3Y6H4</accession>
<dbReference type="Proteomes" id="UP000721954">
    <property type="component" value="Unassembled WGS sequence"/>
</dbReference>
<dbReference type="SUPFAM" id="SSF54427">
    <property type="entry name" value="NTF2-like"/>
    <property type="match status" value="1"/>
</dbReference>
<evidence type="ECO:0000313" key="4">
    <source>
        <dbReference type="Proteomes" id="UP000721954"/>
    </source>
</evidence>
<name>A0ABS3Y6H4_9ACTN</name>
<dbReference type="InterPro" id="IPR032710">
    <property type="entry name" value="NTF2-like_dom_sf"/>
</dbReference>
<keyword evidence="4" id="KW-1185">Reference proteome</keyword>
<dbReference type="RefSeq" id="WP_209214862.1">
    <property type="nucleotide sequence ID" value="NZ_JAFFZM010000037.1"/>
</dbReference>
<proteinExistence type="predicted"/>
<gene>
    <name evidence="3" type="ORF">JW613_33985</name>
</gene>
<organism evidence="3 4">
    <name type="scientific">Streptomyces smyrnaeus</name>
    <dbReference type="NCBI Taxonomy" id="1387713"/>
    <lineage>
        <taxon>Bacteria</taxon>
        <taxon>Bacillati</taxon>
        <taxon>Actinomycetota</taxon>
        <taxon>Actinomycetes</taxon>
        <taxon>Kitasatosporales</taxon>
        <taxon>Streptomycetaceae</taxon>
        <taxon>Streptomyces</taxon>
    </lineage>
</organism>
<dbReference type="InterPro" id="IPR027843">
    <property type="entry name" value="DUF4440"/>
</dbReference>
<dbReference type="Pfam" id="PF14534">
    <property type="entry name" value="DUF4440"/>
    <property type="match status" value="1"/>
</dbReference>